<name>A0A0P9D124_9ARCH</name>
<gene>
    <name evidence="1" type="ORF">SE19_07790</name>
</gene>
<accession>A0A0P9D124</accession>
<dbReference type="AlphaFoldDB" id="A0A0P9D124"/>
<dbReference type="Proteomes" id="UP000050515">
    <property type="component" value="Unassembled WGS sequence"/>
</dbReference>
<proteinExistence type="predicted"/>
<evidence type="ECO:0000313" key="1">
    <source>
        <dbReference type="EMBL" id="KPV45921.1"/>
    </source>
</evidence>
<evidence type="ECO:0000313" key="2">
    <source>
        <dbReference type="Proteomes" id="UP000050515"/>
    </source>
</evidence>
<dbReference type="EMBL" id="LJCQ01000349">
    <property type="protein sequence ID" value="KPV45921.1"/>
    <property type="molecule type" value="Genomic_DNA"/>
</dbReference>
<dbReference type="PATRIC" id="fig|507754.4.peg.941"/>
<sequence>MRLSHILFLNFVGELPNARAILASKVAEAPLESQMGWVHGSRQTRTYIHLSMRDHDNAILKAYGIKQMRIKSLSRCQRSAQGAMQ</sequence>
<reference evidence="1 2" key="1">
    <citation type="submission" date="2015-09" db="EMBL/GenBank/DDBJ databases">
        <title>Draft genome sequence of Acidiplasma aeolicum DSM 18409.</title>
        <authorList>
            <person name="Hemp J."/>
        </authorList>
    </citation>
    <scope>NUCLEOTIDE SEQUENCE [LARGE SCALE GENOMIC DNA]</scope>
    <source>
        <strain evidence="1 2">V</strain>
    </source>
</reference>
<protein>
    <submittedName>
        <fullName evidence="1">Uncharacterized protein</fullName>
    </submittedName>
</protein>
<comment type="caution">
    <text evidence="1">The sequence shown here is derived from an EMBL/GenBank/DDBJ whole genome shotgun (WGS) entry which is preliminary data.</text>
</comment>
<organism evidence="1 2">
    <name type="scientific">Acidiplasma aeolicum</name>
    <dbReference type="NCBI Taxonomy" id="507754"/>
    <lineage>
        <taxon>Archaea</taxon>
        <taxon>Methanobacteriati</taxon>
        <taxon>Thermoplasmatota</taxon>
        <taxon>Thermoplasmata</taxon>
        <taxon>Thermoplasmatales</taxon>
        <taxon>Ferroplasmaceae</taxon>
        <taxon>Acidiplasma</taxon>
    </lineage>
</organism>